<reference evidence="2 3" key="1">
    <citation type="submission" date="2019-06" db="EMBL/GenBank/DDBJ databases">
        <title>Tsukamurella conjunctivitidis sp. nov., Tsukamurella assacharolytica sp. nov. and Tsukamurella sputae sp. nov. isolated from patients with conjunctivitis, bacteraemia (lymphoma) and respiratory infection (sputum) in Hong Kong.</title>
        <authorList>
            <person name="Teng J.L.L."/>
            <person name="Lee H.H."/>
            <person name="Fong J.Y.H."/>
            <person name="Fok K.M.N."/>
            <person name="Lau S.K.P."/>
            <person name="Woo P.C.Y."/>
        </authorList>
    </citation>
    <scope>NUCLEOTIDE SEQUENCE [LARGE SCALE GENOMIC DNA]</scope>
    <source>
        <strain evidence="2 3">HKU71</strain>
    </source>
</reference>
<name>A0A5C5RCP2_9ACTN</name>
<dbReference type="RefSeq" id="WP_146560018.1">
    <property type="nucleotide sequence ID" value="NZ_VIGW01000002.1"/>
</dbReference>
<evidence type="ECO:0000313" key="2">
    <source>
        <dbReference type="EMBL" id="TWS20799.1"/>
    </source>
</evidence>
<evidence type="ECO:0000313" key="3">
    <source>
        <dbReference type="Proteomes" id="UP000317291"/>
    </source>
</evidence>
<accession>A0A5C5RCP2</accession>
<comment type="caution">
    <text evidence="2">The sequence shown here is derived from an EMBL/GenBank/DDBJ whole genome shotgun (WGS) entry which is preliminary data.</text>
</comment>
<feature type="region of interest" description="Disordered" evidence="1">
    <location>
        <begin position="45"/>
        <end position="70"/>
    </location>
</feature>
<proteinExistence type="predicted"/>
<dbReference type="EMBL" id="VIGW01000002">
    <property type="protein sequence ID" value="TWS20799.1"/>
    <property type="molecule type" value="Genomic_DNA"/>
</dbReference>
<feature type="compositionally biased region" description="Polar residues" evidence="1">
    <location>
        <begin position="45"/>
        <end position="64"/>
    </location>
</feature>
<keyword evidence="3" id="KW-1185">Reference proteome</keyword>
<dbReference type="AlphaFoldDB" id="A0A5C5RCP2"/>
<gene>
    <name evidence="2" type="ORF">FK529_05610</name>
</gene>
<protein>
    <submittedName>
        <fullName evidence="2">Uncharacterized protein</fullName>
    </submittedName>
</protein>
<organism evidence="2 3">
    <name type="scientific">Tsukamurella asaccharolytica</name>
    <dbReference type="NCBI Taxonomy" id="2592067"/>
    <lineage>
        <taxon>Bacteria</taxon>
        <taxon>Bacillati</taxon>
        <taxon>Actinomycetota</taxon>
        <taxon>Actinomycetes</taxon>
        <taxon>Mycobacteriales</taxon>
        <taxon>Tsukamurellaceae</taxon>
        <taxon>Tsukamurella</taxon>
    </lineage>
</organism>
<sequence length="70" mass="7775">MPETTTTRTTSMSGYGPLTLANLRQFVDATESQWSEDAHVAITTQAARDQRDSSTWQITLTETTRAGARR</sequence>
<evidence type="ECO:0000256" key="1">
    <source>
        <dbReference type="SAM" id="MobiDB-lite"/>
    </source>
</evidence>
<dbReference type="Proteomes" id="UP000317291">
    <property type="component" value="Unassembled WGS sequence"/>
</dbReference>